<name>A0A1I5L4G5_9BACT</name>
<dbReference type="InterPro" id="IPR003607">
    <property type="entry name" value="HD/PDEase_dom"/>
</dbReference>
<evidence type="ECO:0000259" key="2">
    <source>
        <dbReference type="PROSITE" id="PS50110"/>
    </source>
</evidence>
<dbReference type="InterPro" id="IPR052020">
    <property type="entry name" value="Cyclic_di-GMP/3'3'-cGAMP_PDE"/>
</dbReference>
<dbReference type="PROSITE" id="PS51832">
    <property type="entry name" value="HD_GYP"/>
    <property type="match status" value="1"/>
</dbReference>
<protein>
    <submittedName>
        <fullName evidence="4">Putative two-component system response regulator</fullName>
    </submittedName>
</protein>
<dbReference type="STRING" id="223786.SAMN05216234_10236"/>
<proteinExistence type="predicted"/>
<dbReference type="SUPFAM" id="SSF52172">
    <property type="entry name" value="CheY-like"/>
    <property type="match status" value="1"/>
</dbReference>
<dbReference type="CDD" id="cd00077">
    <property type="entry name" value="HDc"/>
    <property type="match status" value="1"/>
</dbReference>
<dbReference type="OrthoDB" id="9781223at2"/>
<feature type="domain" description="Response regulatory" evidence="2">
    <location>
        <begin position="3"/>
        <end position="121"/>
    </location>
</feature>
<dbReference type="AlphaFoldDB" id="A0A1I5L4G5"/>
<dbReference type="Gene3D" id="3.40.50.2300">
    <property type="match status" value="1"/>
</dbReference>
<dbReference type="InterPro" id="IPR037522">
    <property type="entry name" value="HD_GYP_dom"/>
</dbReference>
<dbReference type="Pfam" id="PF13487">
    <property type="entry name" value="HD_5"/>
    <property type="match status" value="1"/>
</dbReference>
<evidence type="ECO:0000313" key="5">
    <source>
        <dbReference type="Proteomes" id="UP000199227"/>
    </source>
</evidence>
<dbReference type="SUPFAM" id="SSF109604">
    <property type="entry name" value="HD-domain/PDEase-like"/>
    <property type="match status" value="1"/>
</dbReference>
<sequence>MYKILAVDDEPFNLDLIELAFSEIEDIIVETAIDGKDALDKIYSKSPKYYNTVLLDLSMPIKNGFDVLKELKNNDTYKFLPVIVVTANNEEKHNALRLGANDFLSKPVDIEELKSRTLNYCKLSQFQYQLDDINQVLEDKVKERTLKLQKALEVAKETEYEISERLGKASEFRDLETGMHIKRMSHYSAKLAELAGLPKDEVEIILHASPLHDIGKVGIPDNILLKPGRFEQKEFEIMKMHTTIGGKILEGAEKYPVINAGKIIALQHHEKIDGTGYPNGLKGDEIHIYAKIVAIADVFDALTSKRVYKPALDLDVAIGIMKDGAGTHFDSTLLELFFNNINEFLKIRDIFKDESSETPSILNLIEEGRI</sequence>
<dbReference type="Pfam" id="PF00072">
    <property type="entry name" value="Response_reg"/>
    <property type="match status" value="1"/>
</dbReference>
<gene>
    <name evidence="4" type="ORF">SAMN05216234_10236</name>
</gene>
<dbReference type="Proteomes" id="UP000199227">
    <property type="component" value="Unassembled WGS sequence"/>
</dbReference>
<dbReference type="PANTHER" id="PTHR45228">
    <property type="entry name" value="CYCLIC DI-GMP PHOSPHODIESTERASE TM_0186-RELATED"/>
    <property type="match status" value="1"/>
</dbReference>
<dbReference type="EMBL" id="FOXB01000002">
    <property type="protein sequence ID" value="SFO92219.1"/>
    <property type="molecule type" value="Genomic_DNA"/>
</dbReference>
<feature type="domain" description="HD-GYP" evidence="3">
    <location>
        <begin position="155"/>
        <end position="353"/>
    </location>
</feature>
<dbReference type="SMART" id="SM00471">
    <property type="entry name" value="HDc"/>
    <property type="match status" value="1"/>
</dbReference>
<dbReference type="PANTHER" id="PTHR45228:SF1">
    <property type="entry name" value="CYCLIC DI-GMP PHOSPHODIESTERASE TM_0186"/>
    <property type="match status" value="1"/>
</dbReference>
<dbReference type="SMART" id="SM00448">
    <property type="entry name" value="REC"/>
    <property type="match status" value="1"/>
</dbReference>
<dbReference type="InterPro" id="IPR001789">
    <property type="entry name" value="Sig_transdc_resp-reg_receiver"/>
</dbReference>
<reference evidence="4 5" key="1">
    <citation type="submission" date="2016-10" db="EMBL/GenBank/DDBJ databases">
        <authorList>
            <person name="de Groot N.N."/>
        </authorList>
    </citation>
    <scope>NUCLEOTIDE SEQUENCE [LARGE SCALE GENOMIC DNA]</scope>
    <source>
        <strain evidence="4 5">EP1-55-1</strain>
    </source>
</reference>
<dbReference type="Gene3D" id="1.10.3210.10">
    <property type="entry name" value="Hypothetical protein af1432"/>
    <property type="match status" value="1"/>
</dbReference>
<accession>A0A1I5L4G5</accession>
<dbReference type="RefSeq" id="WP_092910051.1">
    <property type="nucleotide sequence ID" value="NZ_FOXB01000002.1"/>
</dbReference>
<evidence type="ECO:0000313" key="4">
    <source>
        <dbReference type="EMBL" id="SFO92219.1"/>
    </source>
</evidence>
<keyword evidence="5" id="KW-1185">Reference proteome</keyword>
<evidence type="ECO:0000259" key="3">
    <source>
        <dbReference type="PROSITE" id="PS51832"/>
    </source>
</evidence>
<dbReference type="GO" id="GO:0000160">
    <property type="term" value="P:phosphorelay signal transduction system"/>
    <property type="evidence" value="ECO:0007669"/>
    <property type="project" value="InterPro"/>
</dbReference>
<organism evidence="4 5">
    <name type="scientific">Hydrogenimonas thermophila</name>
    <dbReference type="NCBI Taxonomy" id="223786"/>
    <lineage>
        <taxon>Bacteria</taxon>
        <taxon>Pseudomonadati</taxon>
        <taxon>Campylobacterota</taxon>
        <taxon>Epsilonproteobacteria</taxon>
        <taxon>Campylobacterales</taxon>
        <taxon>Hydrogenimonadaceae</taxon>
        <taxon>Hydrogenimonas</taxon>
    </lineage>
</organism>
<feature type="modified residue" description="4-aspartylphosphate" evidence="1">
    <location>
        <position position="56"/>
    </location>
</feature>
<evidence type="ECO:0000256" key="1">
    <source>
        <dbReference type="PROSITE-ProRule" id="PRU00169"/>
    </source>
</evidence>
<keyword evidence="1" id="KW-0597">Phosphoprotein</keyword>
<dbReference type="InterPro" id="IPR011006">
    <property type="entry name" value="CheY-like_superfamily"/>
</dbReference>
<dbReference type="PROSITE" id="PS50110">
    <property type="entry name" value="RESPONSE_REGULATORY"/>
    <property type="match status" value="1"/>
</dbReference>